<dbReference type="KEGG" id="ovi:T265_12363"/>
<feature type="non-terminal residue" evidence="1">
    <location>
        <position position="1"/>
    </location>
</feature>
<accession>A0A074ZS56</accession>
<keyword evidence="2" id="KW-1185">Reference proteome</keyword>
<sequence length="66" mass="7849">WIKLTWFRSTCTYTSNYLYQSLRQVRYCRVSTGQSISLPLQMFQKNRVMSLDFLQSFSSHRGLECG</sequence>
<proteinExistence type="predicted"/>
<evidence type="ECO:0000313" key="2">
    <source>
        <dbReference type="Proteomes" id="UP000054324"/>
    </source>
</evidence>
<dbReference type="Proteomes" id="UP000054324">
    <property type="component" value="Unassembled WGS sequence"/>
</dbReference>
<evidence type="ECO:0000313" key="1">
    <source>
        <dbReference type="EMBL" id="KER18134.1"/>
    </source>
</evidence>
<gene>
    <name evidence="1" type="ORF">T265_12363</name>
</gene>
<dbReference type="RefSeq" id="XP_009178119.1">
    <property type="nucleotide sequence ID" value="XM_009179855.1"/>
</dbReference>
<reference evidence="1 2" key="1">
    <citation type="submission" date="2013-11" db="EMBL/GenBank/DDBJ databases">
        <title>Opisthorchis viverrini - life in the bile duct.</title>
        <authorList>
            <person name="Young N.D."/>
            <person name="Nagarajan N."/>
            <person name="Lin S.J."/>
            <person name="Korhonen P.K."/>
            <person name="Jex A.R."/>
            <person name="Hall R.S."/>
            <person name="Safavi-Hemami H."/>
            <person name="Kaewkong W."/>
            <person name="Bertrand D."/>
            <person name="Gao S."/>
            <person name="Seet Q."/>
            <person name="Wongkham S."/>
            <person name="Teh B.T."/>
            <person name="Wongkham C."/>
            <person name="Intapan P.M."/>
            <person name="Maleewong W."/>
            <person name="Yang X."/>
            <person name="Hu M."/>
            <person name="Wang Z."/>
            <person name="Hofmann A."/>
            <person name="Sternberg P.W."/>
            <person name="Tan P."/>
            <person name="Wang J."/>
            <person name="Gasser R.B."/>
        </authorList>
    </citation>
    <scope>NUCLEOTIDE SEQUENCE [LARGE SCALE GENOMIC DNA]</scope>
</reference>
<name>A0A074ZS56_OPIVI</name>
<feature type="non-terminal residue" evidence="1">
    <location>
        <position position="66"/>
    </location>
</feature>
<dbReference type="EMBL" id="KL609610">
    <property type="protein sequence ID" value="KER18134.1"/>
    <property type="molecule type" value="Genomic_DNA"/>
</dbReference>
<organism evidence="1 2">
    <name type="scientific">Opisthorchis viverrini</name>
    <name type="common">Southeast Asian liver fluke</name>
    <dbReference type="NCBI Taxonomy" id="6198"/>
    <lineage>
        <taxon>Eukaryota</taxon>
        <taxon>Metazoa</taxon>
        <taxon>Spiralia</taxon>
        <taxon>Lophotrochozoa</taxon>
        <taxon>Platyhelminthes</taxon>
        <taxon>Trematoda</taxon>
        <taxon>Digenea</taxon>
        <taxon>Opisthorchiida</taxon>
        <taxon>Opisthorchiata</taxon>
        <taxon>Opisthorchiidae</taxon>
        <taxon>Opisthorchis</taxon>
    </lineage>
</organism>
<dbReference type="CTD" id="20326531"/>
<dbReference type="GeneID" id="20326531"/>
<protein>
    <submittedName>
        <fullName evidence="1">Uncharacterized protein</fullName>
    </submittedName>
</protein>
<dbReference type="AlphaFoldDB" id="A0A074ZS56"/>